<feature type="compositionally biased region" description="Basic and acidic residues" evidence="1">
    <location>
        <begin position="914"/>
        <end position="925"/>
    </location>
</feature>
<dbReference type="HOGENOM" id="CLU_002057_1_0_1"/>
<feature type="compositionally biased region" description="Acidic residues" evidence="1">
    <location>
        <begin position="464"/>
        <end position="484"/>
    </location>
</feature>
<feature type="transmembrane region" description="Helical" evidence="2">
    <location>
        <begin position="490"/>
        <end position="515"/>
    </location>
</feature>
<feature type="compositionally biased region" description="Low complexity" evidence="1">
    <location>
        <begin position="661"/>
        <end position="686"/>
    </location>
</feature>
<dbReference type="SUPFAM" id="SSF117281">
    <property type="entry name" value="Kelch motif"/>
    <property type="match status" value="1"/>
</dbReference>
<evidence type="ECO:0000313" key="3">
    <source>
        <dbReference type="EMBL" id="KFA60604.1"/>
    </source>
</evidence>
<feature type="region of interest" description="Disordered" evidence="1">
    <location>
        <begin position="638"/>
        <end position="701"/>
    </location>
</feature>
<feature type="compositionally biased region" description="Low complexity" evidence="1">
    <location>
        <begin position="854"/>
        <end position="864"/>
    </location>
</feature>
<evidence type="ECO:0000256" key="1">
    <source>
        <dbReference type="SAM" id="MobiDB-lite"/>
    </source>
</evidence>
<accession>A0A084Q9G9</accession>
<protein>
    <recommendedName>
        <fullName evidence="5">Galactose oxidase</fullName>
    </recommendedName>
</protein>
<dbReference type="Proteomes" id="UP000028524">
    <property type="component" value="Unassembled WGS sequence"/>
</dbReference>
<dbReference type="OrthoDB" id="205993at2759"/>
<dbReference type="InterPro" id="IPR015915">
    <property type="entry name" value="Kelch-typ_b-propeller"/>
</dbReference>
<dbReference type="STRING" id="1283841.A0A084Q9G9"/>
<evidence type="ECO:0000256" key="2">
    <source>
        <dbReference type="SAM" id="Phobius"/>
    </source>
</evidence>
<dbReference type="InParanoid" id="A0A084Q9G9"/>
<dbReference type="EMBL" id="KL660906">
    <property type="protein sequence ID" value="KFA60604.1"/>
    <property type="molecule type" value="Genomic_DNA"/>
</dbReference>
<proteinExistence type="predicted"/>
<gene>
    <name evidence="3" type="ORF">S40285_07861</name>
</gene>
<dbReference type="AlphaFoldDB" id="A0A084Q9G9"/>
<feature type="compositionally biased region" description="Polar residues" evidence="1">
    <location>
        <begin position="642"/>
        <end position="657"/>
    </location>
</feature>
<feature type="region of interest" description="Disordered" evidence="1">
    <location>
        <begin position="563"/>
        <end position="624"/>
    </location>
</feature>
<feature type="compositionally biased region" description="Low complexity" evidence="1">
    <location>
        <begin position="770"/>
        <end position="782"/>
    </location>
</feature>
<evidence type="ECO:0000313" key="4">
    <source>
        <dbReference type="Proteomes" id="UP000028524"/>
    </source>
</evidence>
<dbReference type="Gene3D" id="2.120.10.80">
    <property type="entry name" value="Kelch-type beta propeller"/>
    <property type="match status" value="1"/>
</dbReference>
<feature type="compositionally biased region" description="Polar residues" evidence="1">
    <location>
        <begin position="741"/>
        <end position="752"/>
    </location>
</feature>
<feature type="compositionally biased region" description="Basic residues" evidence="1">
    <location>
        <begin position="11"/>
        <end position="21"/>
    </location>
</feature>
<evidence type="ECO:0008006" key="5">
    <source>
        <dbReference type="Google" id="ProtNLM"/>
    </source>
</evidence>
<feature type="compositionally biased region" description="Basic and acidic residues" evidence="1">
    <location>
        <begin position="865"/>
        <end position="875"/>
    </location>
</feature>
<name>A0A084Q9G9_STAC4</name>
<reference evidence="3 4" key="1">
    <citation type="journal article" date="2014" name="BMC Genomics">
        <title>Comparative genome sequencing reveals chemotype-specific gene clusters in the toxigenic black mold Stachybotrys.</title>
        <authorList>
            <person name="Semeiks J."/>
            <person name="Borek D."/>
            <person name="Otwinowski Z."/>
            <person name="Grishin N.V."/>
        </authorList>
    </citation>
    <scope>NUCLEOTIDE SEQUENCE [LARGE SCALE GENOMIC DNA]</scope>
    <source>
        <strain evidence="3 4">IBT 40285</strain>
    </source>
</reference>
<feature type="region of interest" description="Disordered" evidence="1">
    <location>
        <begin position="734"/>
        <end position="880"/>
    </location>
</feature>
<feature type="region of interest" description="Disordered" evidence="1">
    <location>
        <begin position="442"/>
        <end position="487"/>
    </location>
</feature>
<keyword evidence="2" id="KW-0812">Transmembrane</keyword>
<keyword evidence="2" id="KW-0472">Membrane</keyword>
<sequence length="1048" mass="113167">MTQPPAMARDRRGRRRRRRPRQPWPLLAATVALGSRVATVAAHGFPYVPTQILMPGACVDFATCNGRSTAYIFTQGDGGVEFLSLNFSGDVSGHTRPETVTTELPFLGGGSDDTVAFGAARTGNGTVLAYAGGCGDGRGSLWSYSSSDDGWEERTIDEAHDDDDDDDDDAGTRGPFFLGGTLAFSTTLAPTMDQPTLYTYGGMCASPQSDSSSWQWTSNYTQTMMSLQPSNQDPDTGYGLTVASSSGPRTPMAGFTLTKLTPSMTNISGIVTQQAGFVLLGGHTETAFINMSTAAVWNLPAESWTYVGIQSPAEQGTTDLAMNVEKRQLDSVDSRSGHTAVLSEDGASIVVFGGWVGDVDTPAEPQLVVLEMSQAYRGWRWMVPDDQPEDGIYGHGAAVLPGNVMLVYGGWSIGSGSAKMKRQNSPNTPRFLNLTSMSWETSYTNPGLTPDGDEPSTEAPETSDPSDDNGDDDDDDDGDEDNDGDGQQTLALGLGLGIGLALLLSVLLAFGCWYWQKKKQRDSRDRAVRALSQDASHFIHDTDEMVERSEFLPWTGGWYTGGSDPYRNGEQSLGFESLRGPRGPRGSSYGIVAPPPPSQRKAAPRHSRGGYMPAGSHAPGFATATGHIHPILEDDEEDLGFSHNTNAHEPGTPTSEAPSDPFLTPTATTAPPFFLPSGGRGSSTPSPENPRRHDPEVQDWVSDVDVADAMLSRMGTRHGRVSPTRRQSQLIAALRDDESRSGSNLSDSTRSAADSLRHHGSTRRPNHPPSSSLLGGSTLLGTEHAKPGSSSSSSYNTARSSFGALQAEGPSLLIPRTRQPSPVEDDEEFPTLPGSPSKSKPRRDWLGSLRRVFSVSGSTTPTSSTRDESPRRRSLEYGGDYEAPLVGLSGELLRRKQGRHDWELTSQGGGVTTRQKDQEPETDWDIERAVEQRLVQVVFTVPKERLRVVNAEPDDAVSQKEVVFDAEQPMVTDILEPKKEDNELTRDDDTSLAHVDSADYRLSMESSHVLMTAQAVTVKTLPRPRSRVLQMVDSIEKSSTESSPERAK</sequence>
<organism evidence="3 4">
    <name type="scientific">Stachybotrys chlorohalonatus (strain IBT 40285)</name>
    <dbReference type="NCBI Taxonomy" id="1283841"/>
    <lineage>
        <taxon>Eukaryota</taxon>
        <taxon>Fungi</taxon>
        <taxon>Dikarya</taxon>
        <taxon>Ascomycota</taxon>
        <taxon>Pezizomycotina</taxon>
        <taxon>Sordariomycetes</taxon>
        <taxon>Hypocreomycetidae</taxon>
        <taxon>Hypocreales</taxon>
        <taxon>Stachybotryaceae</taxon>
        <taxon>Stachybotrys</taxon>
    </lineage>
</organism>
<keyword evidence="4" id="KW-1185">Reference proteome</keyword>
<feature type="region of interest" description="Disordered" evidence="1">
    <location>
        <begin position="1"/>
        <end position="22"/>
    </location>
</feature>
<feature type="region of interest" description="Disordered" evidence="1">
    <location>
        <begin position="900"/>
        <end position="925"/>
    </location>
</feature>
<keyword evidence="2" id="KW-1133">Transmembrane helix</keyword>
<dbReference type="OMA" id="FGGMCPF"/>